<dbReference type="InParanoid" id="A0A2Y9FWN6"/>
<dbReference type="InterPro" id="IPR036961">
    <property type="entry name" value="Kinesin_motor_dom_sf"/>
</dbReference>
<keyword evidence="18" id="KW-0844">Vision</keyword>
<keyword evidence="26" id="KW-1185">Reference proteome</keyword>
<comment type="caution">
    <text evidence="21">Lacks conserved residue(s) required for the propagation of feature annotation.</text>
</comment>
<dbReference type="STRING" id="127582.A0A2Y9FWN6"/>
<comment type="subcellular location">
    <subcellularLocation>
        <location evidence="2">Cell projection</location>
    </subcellularLocation>
    <subcellularLocation>
        <location evidence="1">Cytoplasm</location>
        <location evidence="1">Cytoskeleton</location>
    </subcellularLocation>
</comment>
<dbReference type="CDD" id="cd23767">
    <property type="entry name" value="IQCD"/>
    <property type="match status" value="1"/>
</dbReference>
<comment type="similarity">
    <text evidence="3">In the C-terminal section; belongs to the TRAFAC class myosin-kinesin ATPase superfamily. Myosin family.</text>
</comment>
<dbReference type="InterPro" id="IPR000048">
    <property type="entry name" value="IQ_motif_EF-hand-BS"/>
</dbReference>
<keyword evidence="15 21" id="KW-0009">Actin-binding</keyword>
<dbReference type="GO" id="GO:0007605">
    <property type="term" value="P:sensory perception of sound"/>
    <property type="evidence" value="ECO:0007669"/>
    <property type="project" value="TreeGrafter"/>
</dbReference>
<feature type="compositionally biased region" description="Polar residues" evidence="23">
    <location>
        <begin position="947"/>
        <end position="959"/>
    </location>
</feature>
<dbReference type="KEGG" id="tmu:101341990"/>
<dbReference type="PROSITE" id="PS51456">
    <property type="entry name" value="MYOSIN_MOTOR"/>
    <property type="match status" value="2"/>
</dbReference>
<reference evidence="27" key="1">
    <citation type="submission" date="2025-08" db="UniProtKB">
        <authorList>
            <consortium name="RefSeq"/>
        </authorList>
    </citation>
    <scope>IDENTIFICATION</scope>
</reference>
<evidence type="ECO:0000256" key="15">
    <source>
        <dbReference type="ARBA" id="ARBA00023203"/>
    </source>
</evidence>
<feature type="binding site" evidence="21">
    <location>
        <begin position="355"/>
        <end position="362"/>
    </location>
    <ligand>
        <name>ATP</name>
        <dbReference type="ChEBI" id="CHEBI:30616"/>
    </ligand>
</feature>
<feature type="region of interest" description="Actin-binding" evidence="21">
    <location>
        <begin position="598"/>
        <end position="620"/>
    </location>
</feature>
<evidence type="ECO:0000256" key="3">
    <source>
        <dbReference type="ARBA" id="ARBA00006998"/>
    </source>
</evidence>
<feature type="binding site" evidence="22">
    <location>
        <position position="76"/>
    </location>
    <ligand>
        <name>ATP</name>
        <dbReference type="ChEBI" id="CHEBI:30616"/>
    </ligand>
</feature>
<dbReference type="SMART" id="SM00015">
    <property type="entry name" value="IQ"/>
    <property type="match status" value="2"/>
</dbReference>
<evidence type="ECO:0000256" key="6">
    <source>
        <dbReference type="ARBA" id="ARBA00022527"/>
    </source>
</evidence>
<evidence type="ECO:0000256" key="21">
    <source>
        <dbReference type="PROSITE-ProRule" id="PRU00782"/>
    </source>
</evidence>
<organism evidence="26 27">
    <name type="scientific">Trichechus manatus latirostris</name>
    <name type="common">Florida manatee</name>
    <dbReference type="NCBI Taxonomy" id="127582"/>
    <lineage>
        <taxon>Eukaryota</taxon>
        <taxon>Metazoa</taxon>
        <taxon>Chordata</taxon>
        <taxon>Craniata</taxon>
        <taxon>Vertebrata</taxon>
        <taxon>Euteleostomi</taxon>
        <taxon>Mammalia</taxon>
        <taxon>Eutheria</taxon>
        <taxon>Afrotheria</taxon>
        <taxon>Sirenia</taxon>
        <taxon>Trichechidae</taxon>
        <taxon>Trichechus</taxon>
    </lineage>
</organism>
<dbReference type="Proteomes" id="UP000248480">
    <property type="component" value="Unplaced"/>
</dbReference>
<dbReference type="FunFam" id="1.10.510.10:FF:000247">
    <property type="entry name" value="Myosin IIIA"/>
    <property type="match status" value="1"/>
</dbReference>
<keyword evidence="9" id="KW-0677">Repeat</keyword>
<keyword evidence="11" id="KW-0418">Kinase</keyword>
<dbReference type="GeneID" id="101341990"/>
<feature type="region of interest" description="Disordered" evidence="23">
    <location>
        <begin position="849"/>
        <end position="891"/>
    </location>
</feature>
<feature type="domain" description="Myosin motor" evidence="25">
    <location>
        <begin position="492"/>
        <end position="717"/>
    </location>
</feature>
<dbReference type="Pfam" id="PF00612">
    <property type="entry name" value="IQ"/>
    <property type="match status" value="1"/>
</dbReference>
<dbReference type="Gene3D" id="3.30.200.20">
    <property type="entry name" value="Phosphorylase Kinase, domain 1"/>
    <property type="match status" value="1"/>
</dbReference>
<dbReference type="PROSITE" id="PS50096">
    <property type="entry name" value="IQ"/>
    <property type="match status" value="2"/>
</dbReference>
<keyword evidence="16" id="KW-0206">Cytoskeleton</keyword>
<dbReference type="PANTHER" id="PTHR46256:SF1">
    <property type="entry name" value="MYOSIN-IIIB"/>
    <property type="match status" value="1"/>
</dbReference>
<dbReference type="GO" id="GO:0016459">
    <property type="term" value="C:myosin complex"/>
    <property type="evidence" value="ECO:0007669"/>
    <property type="project" value="UniProtKB-KW"/>
</dbReference>
<keyword evidence="12 21" id="KW-0067">ATP-binding</keyword>
<comment type="catalytic activity">
    <reaction evidence="19">
        <text>L-threonyl-[protein] + ATP = O-phospho-L-threonyl-[protein] + ADP + H(+)</text>
        <dbReference type="Rhea" id="RHEA:46608"/>
        <dbReference type="Rhea" id="RHEA-COMP:11060"/>
        <dbReference type="Rhea" id="RHEA-COMP:11605"/>
        <dbReference type="ChEBI" id="CHEBI:15378"/>
        <dbReference type="ChEBI" id="CHEBI:30013"/>
        <dbReference type="ChEBI" id="CHEBI:30616"/>
        <dbReference type="ChEBI" id="CHEBI:61977"/>
        <dbReference type="ChEBI" id="CHEBI:456216"/>
        <dbReference type="EC" id="2.7.11.1"/>
    </reaction>
</comment>
<evidence type="ECO:0000313" key="26">
    <source>
        <dbReference type="Proteomes" id="UP000248480"/>
    </source>
</evidence>
<dbReference type="GO" id="GO:0030832">
    <property type="term" value="P:regulation of actin filament length"/>
    <property type="evidence" value="ECO:0007669"/>
    <property type="project" value="TreeGrafter"/>
</dbReference>
<dbReference type="InterPro" id="IPR000719">
    <property type="entry name" value="Prot_kinase_dom"/>
</dbReference>
<evidence type="ECO:0000256" key="23">
    <source>
        <dbReference type="SAM" id="MobiDB-lite"/>
    </source>
</evidence>
<comment type="similarity">
    <text evidence="21">Belongs to the TRAFAC class myosin-kinesin ATPase superfamily. Myosin family.</text>
</comment>
<dbReference type="EC" id="2.7.11.1" evidence="4"/>
<evidence type="ECO:0000256" key="2">
    <source>
        <dbReference type="ARBA" id="ARBA00004316"/>
    </source>
</evidence>
<dbReference type="CTD" id="140469"/>
<sequence>MNDDMWSRPELRLCPFAPPEVKHLYGLFHYNPTMLGLESLPDPTDTWEIIETIGKGTYGTVYKVTNKKDGSLAAVKILDPISDMDEEIEAEYNILQFLPNHPNVVKFYGMFYKADHCVGGQLWLVLELCNGGSVTELVKGLLKCGQQLDEAVISYILYGALMGLQHLHNNRIIHRDVKGNNILLTTEGGVKLVDFGVSAQLTSTRLRRNTSVGTPFWMAPEVIACEQQYDSSYDARCDVWSLGITAIELGDGDPPLFDMHPVKTLFKIPRNPPPTLLHPEDWCEEFNHFISQCLIKDFEKRPSVTHLLDHPFIKGAHGKVLFLQKQLAEVLHDQKHLHPVVKTRMENRNCIVISGESGSGKTESAHLIVQHLTFLGKVLLPAFYIMPRSYCRITEGEKNFHIFYYIYAGLYHQKKLSDFRLPEEKPPRYIADETGRVIHDITSKESYQRQFEAIQHCFRIIGFTDKEVHSVYRILAGILNIGNIEFAAISSQHQTDKSEVLYDASGVLEKNRDTLPADVVVVLRTSKNKLLQQLFSIPLTKTGNLAQTRARITAASRSLPPRFSAGRAKVDTLEVIRHPEETTNMKRQTMASYFRYSLMDLLSKMVVGQPHFVRCIKPNDDREALKFSRERVLAQLRSTGILETVSIRQQGYSHRILFEEFVKRYYYLAFRAHQTPLASKESCIAILERSRLDHWVLGKTKVFLKYYHVEQLNLLLREVIGRVVVLQAYTKGWLGARRYKRVREKREKGAIAIQSAWRGYDARRKFKKISNRRSESAVHIQAESQEDLHQIRALSMIHMCVILILVHRHRYLQAQSSPTECDVFARQANKHSVSGTDSVSSRTCYIAPDRQGQSPWGASPKPGSENGLAQKQRTPRRRCQQPKMLSSPEDTMYYNQLNGTLEYQGSKRKPRKLGQVKVLDGEDEYYKSLSPVDSVPEEESSAHPFFFSSSLKGESLAQH</sequence>
<dbReference type="Gene3D" id="1.20.5.190">
    <property type="match status" value="1"/>
</dbReference>
<evidence type="ECO:0000313" key="27">
    <source>
        <dbReference type="RefSeq" id="XP_012410743.2"/>
    </source>
</evidence>
<evidence type="ECO:0000256" key="5">
    <source>
        <dbReference type="ARBA" id="ARBA00022490"/>
    </source>
</evidence>
<dbReference type="GO" id="GO:0032426">
    <property type="term" value="C:stereocilium tip"/>
    <property type="evidence" value="ECO:0007669"/>
    <property type="project" value="TreeGrafter"/>
</dbReference>
<dbReference type="PROSITE" id="PS00108">
    <property type="entry name" value="PROTEIN_KINASE_ST"/>
    <property type="match status" value="1"/>
</dbReference>
<dbReference type="SMART" id="SM00220">
    <property type="entry name" value="S_TKc"/>
    <property type="match status" value="1"/>
</dbReference>
<dbReference type="RefSeq" id="XP_012410743.2">
    <property type="nucleotide sequence ID" value="XM_012555289.2"/>
</dbReference>
<comment type="catalytic activity">
    <reaction evidence="20">
        <text>L-seryl-[protein] + ATP = O-phospho-L-seryl-[protein] + ADP + H(+)</text>
        <dbReference type="Rhea" id="RHEA:17989"/>
        <dbReference type="Rhea" id="RHEA-COMP:9863"/>
        <dbReference type="Rhea" id="RHEA-COMP:11604"/>
        <dbReference type="ChEBI" id="CHEBI:15378"/>
        <dbReference type="ChEBI" id="CHEBI:29999"/>
        <dbReference type="ChEBI" id="CHEBI:30616"/>
        <dbReference type="ChEBI" id="CHEBI:83421"/>
        <dbReference type="ChEBI" id="CHEBI:456216"/>
        <dbReference type="EC" id="2.7.11.1"/>
    </reaction>
</comment>
<feature type="domain" description="Protein kinase" evidence="24">
    <location>
        <begin position="47"/>
        <end position="313"/>
    </location>
</feature>
<dbReference type="FunFam" id="1.20.5.4820:FF:000005">
    <property type="entry name" value="Myosin IIIB"/>
    <property type="match status" value="1"/>
</dbReference>
<dbReference type="InterPro" id="IPR008271">
    <property type="entry name" value="Ser/Thr_kinase_AS"/>
</dbReference>
<dbReference type="InterPro" id="IPR027417">
    <property type="entry name" value="P-loop_NTPase"/>
</dbReference>
<dbReference type="CDD" id="cd06639">
    <property type="entry name" value="STKc_myosinIIIB_N"/>
    <property type="match status" value="1"/>
</dbReference>
<dbReference type="Gene3D" id="3.40.850.10">
    <property type="entry name" value="Kinesin motor domain"/>
    <property type="match status" value="2"/>
</dbReference>
<keyword evidence="5" id="KW-0963">Cytoplasm</keyword>
<dbReference type="PANTHER" id="PTHR46256">
    <property type="entry name" value="AGAP011099-PA"/>
    <property type="match status" value="1"/>
</dbReference>
<dbReference type="InterPro" id="IPR017441">
    <property type="entry name" value="Protein_kinase_ATP_BS"/>
</dbReference>
<dbReference type="SUPFAM" id="SSF56112">
    <property type="entry name" value="Protein kinase-like (PK-like)"/>
    <property type="match status" value="1"/>
</dbReference>
<keyword evidence="14 21" id="KW-0505">Motor protein</keyword>
<dbReference type="GO" id="GO:0007601">
    <property type="term" value="P:visual perception"/>
    <property type="evidence" value="ECO:0007669"/>
    <property type="project" value="UniProtKB-KW"/>
</dbReference>
<dbReference type="GO" id="GO:0000146">
    <property type="term" value="F:microfilament motor activity"/>
    <property type="evidence" value="ECO:0007669"/>
    <property type="project" value="TreeGrafter"/>
</dbReference>
<keyword evidence="17" id="KW-0966">Cell projection</keyword>
<dbReference type="Gene3D" id="1.10.510.10">
    <property type="entry name" value="Transferase(Phosphotransferase) domain 1"/>
    <property type="match status" value="1"/>
</dbReference>
<gene>
    <name evidence="27" type="primary">MYO3B</name>
</gene>
<evidence type="ECO:0000256" key="7">
    <source>
        <dbReference type="ARBA" id="ARBA00022606"/>
    </source>
</evidence>
<dbReference type="Pfam" id="PF00069">
    <property type="entry name" value="Pkinase"/>
    <property type="match status" value="1"/>
</dbReference>
<dbReference type="InterPro" id="IPR052409">
    <property type="entry name" value="Myosin-III_kinase_activity"/>
</dbReference>
<evidence type="ECO:0000256" key="16">
    <source>
        <dbReference type="ARBA" id="ARBA00023212"/>
    </source>
</evidence>
<dbReference type="GO" id="GO:0005524">
    <property type="term" value="F:ATP binding"/>
    <property type="evidence" value="ECO:0007669"/>
    <property type="project" value="UniProtKB-UniRule"/>
</dbReference>
<keyword evidence="6" id="KW-0723">Serine/threonine-protein kinase</keyword>
<dbReference type="FunFam" id="1.10.10.820:FF:000006">
    <property type="entry name" value="Myosin IIIA"/>
    <property type="match status" value="1"/>
</dbReference>
<dbReference type="GO" id="GO:0051491">
    <property type="term" value="P:positive regulation of filopodium assembly"/>
    <property type="evidence" value="ECO:0007669"/>
    <property type="project" value="TreeGrafter"/>
</dbReference>
<dbReference type="Gene3D" id="1.20.120.720">
    <property type="entry name" value="Myosin VI head, motor domain, U50 subdomain"/>
    <property type="match status" value="1"/>
</dbReference>
<evidence type="ECO:0000259" key="25">
    <source>
        <dbReference type="PROSITE" id="PS51456"/>
    </source>
</evidence>
<keyword evidence="8" id="KW-0808">Transferase</keyword>
<dbReference type="GO" id="GO:0032433">
    <property type="term" value="C:filopodium tip"/>
    <property type="evidence" value="ECO:0007669"/>
    <property type="project" value="TreeGrafter"/>
</dbReference>
<protein>
    <recommendedName>
        <fullName evidence="4">non-specific serine/threonine protein kinase</fullName>
        <ecNumber evidence="4">2.7.11.1</ecNumber>
    </recommendedName>
</protein>
<evidence type="ECO:0000256" key="4">
    <source>
        <dbReference type="ARBA" id="ARBA00012513"/>
    </source>
</evidence>
<evidence type="ECO:0000256" key="18">
    <source>
        <dbReference type="ARBA" id="ARBA00023305"/>
    </source>
</evidence>
<dbReference type="PROSITE" id="PS00107">
    <property type="entry name" value="PROTEIN_KINASE_ATP"/>
    <property type="match status" value="1"/>
</dbReference>
<evidence type="ECO:0000256" key="17">
    <source>
        <dbReference type="ARBA" id="ARBA00023273"/>
    </source>
</evidence>
<evidence type="ECO:0000256" key="13">
    <source>
        <dbReference type="ARBA" id="ARBA00023123"/>
    </source>
</evidence>
<evidence type="ECO:0000256" key="11">
    <source>
        <dbReference type="ARBA" id="ARBA00022777"/>
    </source>
</evidence>
<evidence type="ECO:0000256" key="10">
    <source>
        <dbReference type="ARBA" id="ARBA00022741"/>
    </source>
</evidence>
<dbReference type="Pfam" id="PF00063">
    <property type="entry name" value="Myosin_head"/>
    <property type="match status" value="2"/>
</dbReference>
<dbReference type="GO" id="GO:0001917">
    <property type="term" value="C:photoreceptor inner segment"/>
    <property type="evidence" value="ECO:0007669"/>
    <property type="project" value="TreeGrafter"/>
</dbReference>
<evidence type="ECO:0000256" key="1">
    <source>
        <dbReference type="ARBA" id="ARBA00004245"/>
    </source>
</evidence>
<dbReference type="GO" id="GO:0004674">
    <property type="term" value="F:protein serine/threonine kinase activity"/>
    <property type="evidence" value="ECO:0007669"/>
    <property type="project" value="UniProtKB-KW"/>
</dbReference>
<evidence type="ECO:0000256" key="9">
    <source>
        <dbReference type="ARBA" id="ARBA00022737"/>
    </source>
</evidence>
<dbReference type="InterPro" id="IPR011009">
    <property type="entry name" value="Kinase-like_dom_sf"/>
</dbReference>
<evidence type="ECO:0000256" key="14">
    <source>
        <dbReference type="ARBA" id="ARBA00023175"/>
    </source>
</evidence>
<feature type="domain" description="Myosin motor" evidence="25">
    <location>
        <begin position="344"/>
        <end position="491"/>
    </location>
</feature>
<evidence type="ECO:0000256" key="22">
    <source>
        <dbReference type="PROSITE-ProRule" id="PRU10141"/>
    </source>
</evidence>
<evidence type="ECO:0000256" key="8">
    <source>
        <dbReference type="ARBA" id="ARBA00022679"/>
    </source>
</evidence>
<dbReference type="AlphaFoldDB" id="A0A2Y9FWN6"/>
<keyword evidence="13 21" id="KW-0518">Myosin</keyword>
<keyword evidence="7" id="KW-0716">Sensory transduction</keyword>
<evidence type="ECO:0000259" key="24">
    <source>
        <dbReference type="PROSITE" id="PS50011"/>
    </source>
</evidence>
<evidence type="ECO:0000256" key="12">
    <source>
        <dbReference type="ARBA" id="ARBA00022840"/>
    </source>
</evidence>
<dbReference type="SUPFAM" id="SSF52540">
    <property type="entry name" value="P-loop containing nucleoside triphosphate hydrolases"/>
    <property type="match status" value="1"/>
</dbReference>
<dbReference type="Gene3D" id="6.20.240.20">
    <property type="match status" value="1"/>
</dbReference>
<accession>A0A2Y9FWN6</accession>
<evidence type="ECO:0000256" key="20">
    <source>
        <dbReference type="ARBA" id="ARBA00048679"/>
    </source>
</evidence>
<dbReference type="PROSITE" id="PS50011">
    <property type="entry name" value="PROTEIN_KINASE_DOM"/>
    <property type="match status" value="1"/>
</dbReference>
<dbReference type="InterPro" id="IPR001609">
    <property type="entry name" value="Myosin_head_motor_dom-like"/>
</dbReference>
<evidence type="ECO:0000256" key="19">
    <source>
        <dbReference type="ARBA" id="ARBA00047899"/>
    </source>
</evidence>
<dbReference type="GO" id="GO:0003779">
    <property type="term" value="F:actin binding"/>
    <property type="evidence" value="ECO:0007669"/>
    <property type="project" value="UniProtKB-KW"/>
</dbReference>
<proteinExistence type="inferred from homology"/>
<dbReference type="SMART" id="SM00242">
    <property type="entry name" value="MYSc"/>
    <property type="match status" value="1"/>
</dbReference>
<name>A0A2Y9FWN6_TRIMA</name>
<feature type="region of interest" description="Disordered" evidence="23">
    <location>
        <begin position="929"/>
        <end position="959"/>
    </location>
</feature>
<keyword evidence="10 21" id="KW-0547">Nucleotide-binding</keyword>